<gene>
    <name evidence="2" type="ORF">ECRASSUSDP1_LOCUS8989</name>
</gene>
<dbReference type="EMBL" id="CAMPGE010008818">
    <property type="protein sequence ID" value="CAI2367701.1"/>
    <property type="molecule type" value="Genomic_DNA"/>
</dbReference>
<keyword evidence="3" id="KW-1185">Reference proteome</keyword>
<feature type="compositionally biased region" description="Basic and acidic residues" evidence="1">
    <location>
        <begin position="61"/>
        <end position="86"/>
    </location>
</feature>
<comment type="caution">
    <text evidence="2">The sequence shown here is derived from an EMBL/GenBank/DDBJ whole genome shotgun (WGS) entry which is preliminary data.</text>
</comment>
<organism evidence="2 3">
    <name type="scientific">Euplotes crassus</name>
    <dbReference type="NCBI Taxonomy" id="5936"/>
    <lineage>
        <taxon>Eukaryota</taxon>
        <taxon>Sar</taxon>
        <taxon>Alveolata</taxon>
        <taxon>Ciliophora</taxon>
        <taxon>Intramacronucleata</taxon>
        <taxon>Spirotrichea</taxon>
        <taxon>Hypotrichia</taxon>
        <taxon>Euplotida</taxon>
        <taxon>Euplotidae</taxon>
        <taxon>Moneuplotes</taxon>
    </lineage>
</organism>
<feature type="compositionally biased region" description="Low complexity" evidence="1">
    <location>
        <begin position="1"/>
        <end position="24"/>
    </location>
</feature>
<protein>
    <submittedName>
        <fullName evidence="2">Uncharacterized protein</fullName>
    </submittedName>
</protein>
<evidence type="ECO:0000313" key="3">
    <source>
        <dbReference type="Proteomes" id="UP001295684"/>
    </source>
</evidence>
<dbReference type="AlphaFoldDB" id="A0AAD1UEB3"/>
<accession>A0AAD1UEB3</accession>
<feature type="compositionally biased region" description="Polar residues" evidence="1">
    <location>
        <begin position="25"/>
        <end position="48"/>
    </location>
</feature>
<feature type="compositionally biased region" description="Basic and acidic residues" evidence="1">
    <location>
        <begin position="108"/>
        <end position="121"/>
    </location>
</feature>
<evidence type="ECO:0000256" key="1">
    <source>
        <dbReference type="SAM" id="MobiDB-lite"/>
    </source>
</evidence>
<sequence>MASSINSTSQTASAESSETNTFSSISRARSPQRENNALGQSEVLTENIIQERARVLPIRGEVTEHEPTSLEEVVSERDSSQEESRLSRSSQRNMSIIESTELRTPARRIRDYERDYERSQEESENEESNQRNEEQKRENRRINRTNTSPTNRTSSSIFSGGTRSRRIFRQDDLAIDCN</sequence>
<feature type="compositionally biased region" description="Low complexity" evidence="1">
    <location>
        <begin position="144"/>
        <end position="157"/>
    </location>
</feature>
<reference evidence="2" key="1">
    <citation type="submission" date="2023-07" db="EMBL/GenBank/DDBJ databases">
        <authorList>
            <consortium name="AG Swart"/>
            <person name="Singh M."/>
            <person name="Singh A."/>
            <person name="Seah K."/>
            <person name="Emmerich C."/>
        </authorList>
    </citation>
    <scope>NUCLEOTIDE SEQUENCE</scope>
    <source>
        <strain evidence="2">DP1</strain>
    </source>
</reference>
<dbReference type="Proteomes" id="UP001295684">
    <property type="component" value="Unassembled WGS sequence"/>
</dbReference>
<feature type="compositionally biased region" description="Basic and acidic residues" evidence="1">
    <location>
        <begin position="128"/>
        <end position="141"/>
    </location>
</feature>
<feature type="region of interest" description="Disordered" evidence="1">
    <location>
        <begin position="1"/>
        <end position="164"/>
    </location>
</feature>
<evidence type="ECO:0000313" key="2">
    <source>
        <dbReference type="EMBL" id="CAI2367701.1"/>
    </source>
</evidence>
<proteinExistence type="predicted"/>
<name>A0AAD1UEB3_EUPCR</name>